<dbReference type="OrthoDB" id="550012at2759"/>
<keyword evidence="4" id="KW-1185">Reference proteome</keyword>
<dbReference type="Gene3D" id="3.30.710.10">
    <property type="entry name" value="Potassium Channel Kv1.1, Chain A"/>
    <property type="match status" value="1"/>
</dbReference>
<evidence type="ECO:0000313" key="3">
    <source>
        <dbReference type="EMBL" id="VFT90210.1"/>
    </source>
</evidence>
<dbReference type="EMBL" id="VJMH01005448">
    <property type="protein sequence ID" value="KAF0695851.1"/>
    <property type="molecule type" value="Genomic_DNA"/>
</dbReference>
<name>A0A485KYU2_9STRA</name>
<dbReference type="SUPFAM" id="SSF54695">
    <property type="entry name" value="POZ domain"/>
    <property type="match status" value="1"/>
</dbReference>
<proteinExistence type="predicted"/>
<dbReference type="PANTHER" id="PTHR20946">
    <property type="entry name" value="SANT AND BTB DOMAIN REGULATOR OF CLASS SWITCH RECOMBINATION"/>
    <property type="match status" value="1"/>
</dbReference>
<evidence type="ECO:0000259" key="1">
    <source>
        <dbReference type="Pfam" id="PF11822"/>
    </source>
</evidence>
<feature type="domain" description="SANT and BTB" evidence="1">
    <location>
        <begin position="43"/>
        <end position="145"/>
    </location>
</feature>
<dbReference type="InterPro" id="IPR021777">
    <property type="entry name" value="SANBR_BTB"/>
</dbReference>
<gene>
    <name evidence="3" type="primary">Aste57867_13371</name>
    <name evidence="2" type="ORF">As57867_013321</name>
    <name evidence="3" type="ORF">ASTE57867_13371</name>
</gene>
<dbReference type="AlphaFoldDB" id="A0A485KYU2"/>
<dbReference type="Proteomes" id="UP000332933">
    <property type="component" value="Unassembled WGS sequence"/>
</dbReference>
<evidence type="ECO:0000313" key="2">
    <source>
        <dbReference type="EMBL" id="KAF0695851.1"/>
    </source>
</evidence>
<protein>
    <submittedName>
        <fullName evidence="3">Aste57867_13371 protein</fullName>
    </submittedName>
</protein>
<dbReference type="EMBL" id="CAADRA010005469">
    <property type="protein sequence ID" value="VFT90210.1"/>
    <property type="molecule type" value="Genomic_DNA"/>
</dbReference>
<evidence type="ECO:0000313" key="4">
    <source>
        <dbReference type="Proteomes" id="UP000332933"/>
    </source>
</evidence>
<reference evidence="3 4" key="1">
    <citation type="submission" date="2019-03" db="EMBL/GenBank/DDBJ databases">
        <authorList>
            <person name="Gaulin E."/>
            <person name="Dumas B."/>
        </authorList>
    </citation>
    <scope>NUCLEOTIDE SEQUENCE [LARGE SCALE GENOMIC DNA]</scope>
    <source>
        <strain evidence="3">CBS 568.67</strain>
    </source>
</reference>
<dbReference type="InterPro" id="IPR011333">
    <property type="entry name" value="SKP1/BTB/POZ_sf"/>
</dbReference>
<sequence length="487" mass="53878">MSKSARNGGASFQHRDDVDAAISKYKKAAAAAAASASSSEDTIVIHVCDEFRKVNKDFVCNKTLLLDNMKYFKAYLNDASAHEDIDISVHCDVSIFDWLFRYIHRQGKSAAVDVDSDDSVLAIDNVTSILISSDFLQMDFLVAECTVFISTHLEQVVDMPGDLLCISDAILDKIAAMCSFEQLDAIEATKDKLCYKLYSKRLHRMLAALKDMDGSGGGGIDACVHCDIVHYAGHRAFLACRKAPLSIGHHGQVLAAHEPKSEWKVETWVKALMVSGSARQAFWTVWGALQCLYCYDCRTYVTATELNECRYHVSTRGDDGVYACCGTARFAADTRASSGCKVKQHACDPAVFETLANAHGLNAKRFEMPELLDRVFQLVLGHADVLVRAPPHEDAVPPSTTMSGKGALHEMLAPHVKPQISMLATCDVPNDLMKTMRSSQHDESTPQSRKQWKIDLLQEKDRIRVQMLSSALTKMRVEYKVANRQAA</sequence>
<dbReference type="PANTHER" id="PTHR20946:SF0">
    <property type="entry name" value="SANT AND BTB DOMAIN REGULATOR OF CLASS SWITCH RECOMBINATION"/>
    <property type="match status" value="1"/>
</dbReference>
<reference evidence="2" key="2">
    <citation type="submission" date="2019-06" db="EMBL/GenBank/DDBJ databases">
        <title>Genomics analysis of Aphanomyces spp. identifies a new class of oomycete effector associated with host adaptation.</title>
        <authorList>
            <person name="Gaulin E."/>
        </authorList>
    </citation>
    <scope>NUCLEOTIDE SEQUENCE</scope>
    <source>
        <strain evidence="2">CBS 578.67</strain>
    </source>
</reference>
<dbReference type="Pfam" id="PF11822">
    <property type="entry name" value="BTB_SANBR"/>
    <property type="match status" value="1"/>
</dbReference>
<accession>A0A485KYU2</accession>
<dbReference type="InterPro" id="IPR045902">
    <property type="entry name" value="SANBR-like"/>
</dbReference>
<organism evidence="3 4">
    <name type="scientific">Aphanomyces stellatus</name>
    <dbReference type="NCBI Taxonomy" id="120398"/>
    <lineage>
        <taxon>Eukaryota</taxon>
        <taxon>Sar</taxon>
        <taxon>Stramenopiles</taxon>
        <taxon>Oomycota</taxon>
        <taxon>Saprolegniomycetes</taxon>
        <taxon>Saprolegniales</taxon>
        <taxon>Verrucalvaceae</taxon>
        <taxon>Aphanomyces</taxon>
    </lineage>
</organism>